<keyword evidence="5" id="KW-1185">Reference proteome</keyword>
<dbReference type="STRING" id="1076935.U4LCL0"/>
<dbReference type="Proteomes" id="UP000018144">
    <property type="component" value="Unassembled WGS sequence"/>
</dbReference>
<organism evidence="4 5">
    <name type="scientific">Pyronema omphalodes (strain CBS 100304)</name>
    <name type="common">Pyronema confluens</name>
    <dbReference type="NCBI Taxonomy" id="1076935"/>
    <lineage>
        <taxon>Eukaryota</taxon>
        <taxon>Fungi</taxon>
        <taxon>Dikarya</taxon>
        <taxon>Ascomycota</taxon>
        <taxon>Pezizomycotina</taxon>
        <taxon>Pezizomycetes</taxon>
        <taxon>Pezizales</taxon>
        <taxon>Pyronemataceae</taxon>
        <taxon>Pyronema</taxon>
    </lineage>
</organism>
<name>U4LCL0_PYROM</name>
<sequence>MKILTDCYAQTEVEEMESYNHINLSGCSPKNTMLLDNHNLTELNSGSFASNIPWPEMPRLLYPTNRPSPLAELPIPPDSLVITEDSPLERWYSSSSEDEGCTIKALATVASSLLPPELHATRADISSGSSLGSARSIGSHQSLSSRRKQRYLFRTTTTAALAIDTDTIQPKEEEQEPNPFNGPSKGKAKAKAKHKTAPSGPKEQKKYQCTFCTATFTTKGNWNRHEASVHLLSDTWICAPDGPWDKKKNGA</sequence>
<evidence type="ECO:0000313" key="5">
    <source>
        <dbReference type="Proteomes" id="UP000018144"/>
    </source>
</evidence>
<evidence type="ECO:0000256" key="2">
    <source>
        <dbReference type="SAM" id="MobiDB-lite"/>
    </source>
</evidence>
<gene>
    <name evidence="4" type="ORF">PCON_07820</name>
</gene>
<dbReference type="AlphaFoldDB" id="U4LCL0"/>
<dbReference type="EMBL" id="HF935400">
    <property type="protein sequence ID" value="CCX08231.1"/>
    <property type="molecule type" value="Genomic_DNA"/>
</dbReference>
<reference evidence="4 5" key="1">
    <citation type="journal article" date="2013" name="PLoS Genet.">
        <title>The genome and development-dependent transcriptomes of Pyronema confluens: a window into fungal evolution.</title>
        <authorList>
            <person name="Traeger S."/>
            <person name="Altegoer F."/>
            <person name="Freitag M."/>
            <person name="Gabaldon T."/>
            <person name="Kempken F."/>
            <person name="Kumar A."/>
            <person name="Marcet-Houben M."/>
            <person name="Poggeler S."/>
            <person name="Stajich J.E."/>
            <person name="Nowrousian M."/>
        </authorList>
    </citation>
    <scope>NUCLEOTIDE SEQUENCE [LARGE SCALE GENOMIC DNA]</scope>
    <source>
        <strain evidence="5">CBS 100304</strain>
        <tissue evidence="4">Vegetative mycelium</tissue>
    </source>
</reference>
<feature type="domain" description="C2H2-type" evidence="3">
    <location>
        <begin position="207"/>
        <end position="235"/>
    </location>
</feature>
<keyword evidence="1" id="KW-0863">Zinc-finger</keyword>
<feature type="compositionally biased region" description="Basic residues" evidence="2">
    <location>
        <begin position="186"/>
        <end position="196"/>
    </location>
</feature>
<evidence type="ECO:0000259" key="3">
    <source>
        <dbReference type="PROSITE" id="PS50157"/>
    </source>
</evidence>
<dbReference type="OrthoDB" id="5399138at2759"/>
<protein>
    <recommendedName>
        <fullName evidence="3">C2H2-type domain-containing protein</fullName>
    </recommendedName>
</protein>
<keyword evidence="1" id="KW-0479">Metal-binding</keyword>
<dbReference type="GO" id="GO:0008270">
    <property type="term" value="F:zinc ion binding"/>
    <property type="evidence" value="ECO:0007669"/>
    <property type="project" value="UniProtKB-KW"/>
</dbReference>
<evidence type="ECO:0000256" key="1">
    <source>
        <dbReference type="PROSITE-ProRule" id="PRU00042"/>
    </source>
</evidence>
<dbReference type="PROSITE" id="PS50157">
    <property type="entry name" value="ZINC_FINGER_C2H2_2"/>
    <property type="match status" value="1"/>
</dbReference>
<evidence type="ECO:0000313" key="4">
    <source>
        <dbReference type="EMBL" id="CCX08231.1"/>
    </source>
</evidence>
<dbReference type="SMART" id="SM00355">
    <property type="entry name" value="ZnF_C2H2"/>
    <property type="match status" value="1"/>
</dbReference>
<dbReference type="PROSITE" id="PS00028">
    <property type="entry name" value="ZINC_FINGER_C2H2_1"/>
    <property type="match status" value="1"/>
</dbReference>
<accession>U4LCL0</accession>
<dbReference type="Gene3D" id="3.30.160.60">
    <property type="entry name" value="Classic Zinc Finger"/>
    <property type="match status" value="1"/>
</dbReference>
<keyword evidence="1" id="KW-0862">Zinc</keyword>
<dbReference type="SUPFAM" id="SSF57667">
    <property type="entry name" value="beta-beta-alpha zinc fingers"/>
    <property type="match status" value="1"/>
</dbReference>
<feature type="region of interest" description="Disordered" evidence="2">
    <location>
        <begin position="162"/>
        <end position="204"/>
    </location>
</feature>
<dbReference type="InterPro" id="IPR036236">
    <property type="entry name" value="Znf_C2H2_sf"/>
</dbReference>
<proteinExistence type="predicted"/>
<dbReference type="InterPro" id="IPR013087">
    <property type="entry name" value="Znf_C2H2_type"/>
</dbReference>